<evidence type="ECO:0000313" key="2">
    <source>
        <dbReference type="Proteomes" id="UP000245609"/>
    </source>
</evidence>
<name>A0A2T9YCB9_9FUNG</name>
<reference evidence="1 2" key="1">
    <citation type="journal article" date="2018" name="MBio">
        <title>Comparative Genomics Reveals the Core Gene Toolbox for the Fungus-Insect Symbiosis.</title>
        <authorList>
            <person name="Wang Y."/>
            <person name="Stata M."/>
            <person name="Wang W."/>
            <person name="Stajich J.E."/>
            <person name="White M.M."/>
            <person name="Moncalvo J.M."/>
        </authorList>
    </citation>
    <scope>NUCLEOTIDE SEQUENCE [LARGE SCALE GENOMIC DNA]</scope>
    <source>
        <strain evidence="1 2">SC-DP-2</strain>
    </source>
</reference>
<accession>A0A2T9YCB9</accession>
<protein>
    <submittedName>
        <fullName evidence="1">Uncharacterized protein</fullName>
    </submittedName>
</protein>
<gene>
    <name evidence="1" type="ORF">BB560_006260</name>
</gene>
<dbReference type="EMBL" id="MBFS01003006">
    <property type="protein sequence ID" value="PVU89944.1"/>
    <property type="molecule type" value="Genomic_DNA"/>
</dbReference>
<proteinExistence type="predicted"/>
<comment type="caution">
    <text evidence="1">The sequence shown here is derived from an EMBL/GenBank/DDBJ whole genome shotgun (WGS) entry which is preliminary data.</text>
</comment>
<organism evidence="1 2">
    <name type="scientific">Smittium megazygosporum</name>
    <dbReference type="NCBI Taxonomy" id="133381"/>
    <lineage>
        <taxon>Eukaryota</taxon>
        <taxon>Fungi</taxon>
        <taxon>Fungi incertae sedis</taxon>
        <taxon>Zoopagomycota</taxon>
        <taxon>Kickxellomycotina</taxon>
        <taxon>Harpellomycetes</taxon>
        <taxon>Harpellales</taxon>
        <taxon>Legeriomycetaceae</taxon>
        <taxon>Smittium</taxon>
    </lineage>
</organism>
<evidence type="ECO:0000313" key="1">
    <source>
        <dbReference type="EMBL" id="PVU89944.1"/>
    </source>
</evidence>
<keyword evidence="2" id="KW-1185">Reference proteome</keyword>
<dbReference type="STRING" id="133381.A0A2T9YCB9"/>
<dbReference type="AlphaFoldDB" id="A0A2T9YCB9"/>
<sequence>MNKVNSKVYSEDSYSERVEEKISQLWEEHPNFENLNFEELSAAEQHDKPNNLEIEKESTFHQSTSQTVIDPKPRNIFENLQKNIWHARSEMAVVLDAVQLLINRTEEQKKSYLELDSSKYELPDADNLNIPKPPEKGLLVLDSFQPTKISDAELITQYELALGGRQM</sequence>
<dbReference type="Proteomes" id="UP000245609">
    <property type="component" value="Unassembled WGS sequence"/>
</dbReference>
<feature type="non-terminal residue" evidence="1">
    <location>
        <position position="167"/>
    </location>
</feature>